<evidence type="ECO:0000256" key="1">
    <source>
        <dbReference type="SAM" id="MobiDB-lite"/>
    </source>
</evidence>
<dbReference type="Proteomes" id="UP000607397">
    <property type="component" value="Unassembled WGS sequence"/>
</dbReference>
<evidence type="ECO:0000313" key="3">
    <source>
        <dbReference type="EMBL" id="NCJ06024.1"/>
    </source>
</evidence>
<gene>
    <name evidence="3" type="ORF">GS597_05750</name>
</gene>
<keyword evidence="4" id="KW-1185">Reference proteome</keyword>
<accession>A0A8K2A7B6</accession>
<feature type="region of interest" description="Disordered" evidence="1">
    <location>
        <begin position="252"/>
        <end position="400"/>
    </location>
</feature>
<proteinExistence type="predicted"/>
<name>A0A8K2A7B6_9CYAN</name>
<comment type="caution">
    <text evidence="3">The sequence shown here is derived from an EMBL/GenBank/DDBJ whole genome shotgun (WGS) entry which is preliminary data.</text>
</comment>
<feature type="region of interest" description="Disordered" evidence="1">
    <location>
        <begin position="189"/>
        <end position="235"/>
    </location>
</feature>
<dbReference type="InterPro" id="IPR022222">
    <property type="entry name" value="DUF3747"/>
</dbReference>
<reference evidence="3" key="1">
    <citation type="submission" date="2019-12" db="EMBL/GenBank/DDBJ databases">
        <title>High-Quality draft genome sequences of three cyanobacteria isolated from the limestone walls of the Old Cathedral of Coimbra.</title>
        <authorList>
            <person name="Tiago I."/>
            <person name="Soares F."/>
            <person name="Portugal A."/>
        </authorList>
    </citation>
    <scope>NUCLEOTIDE SEQUENCE [LARGE SCALE GENOMIC DNA]</scope>
    <source>
        <strain evidence="3">C</strain>
    </source>
</reference>
<dbReference type="Pfam" id="PF12565">
    <property type="entry name" value="DUF3747"/>
    <property type="match status" value="1"/>
</dbReference>
<keyword evidence="2" id="KW-0732">Signal</keyword>
<feature type="signal peptide" evidence="2">
    <location>
        <begin position="1"/>
        <end position="20"/>
    </location>
</feature>
<dbReference type="AlphaFoldDB" id="A0A8K2A7B6"/>
<feature type="compositionally biased region" description="Pro residues" evidence="1">
    <location>
        <begin position="373"/>
        <end position="382"/>
    </location>
</feature>
<dbReference type="EMBL" id="WVIC01000008">
    <property type="protein sequence ID" value="NCJ06024.1"/>
    <property type="molecule type" value="Genomic_DNA"/>
</dbReference>
<dbReference type="RefSeq" id="WP_161824499.1">
    <property type="nucleotide sequence ID" value="NZ_WVIC01000008.1"/>
</dbReference>
<sequence>MKSQPWLPVLAIASFMAAWSTPGSVAKAFTFDAKEVEQKQFIAVAVPLAQGNHYNFLVLEQISATQSCWEEQPGGAVDPLLLQFDFSGICGRSTDSNGYSIRIGDEDLGVTYRFSLVRRGDHLALMGNPVRDRSAPVLEIGRTQSLSEDHGGFLKIELNSEWRFAKRSYQGKTLGHIYLTRDTYPPAADPLPATLASTPDPETIAAASAPNPETIAATSEPDLNSDLGREDESPLADNDAVDATASAAAIEIPVPEIKADSPTASDELEAVAPESSPPTSTNAAPVPLPSGAFEIPVPEIPGAAAPQPPSPALRRSPSPTSQVSPSQPTSTAPTSSAPTSSAPTSSTPPSQPFSRPITIPVPEPKPAAAAPLSPQPPPPPAPSGTSGSSTHNLPVLSPNLLPVPSAEIPLGRADNEPDVYNGNGIIALNTTPTSDVAPPPPLIMPRYRVLANATNPEQQAQVKALVPDAFRASYQGQTLLQVGAFRDRTKADEMIQLLSQSGIDTILADN</sequence>
<evidence type="ECO:0000313" key="4">
    <source>
        <dbReference type="Proteomes" id="UP000607397"/>
    </source>
</evidence>
<evidence type="ECO:0000256" key="2">
    <source>
        <dbReference type="SAM" id="SignalP"/>
    </source>
</evidence>
<feature type="compositionally biased region" description="Low complexity" evidence="1">
    <location>
        <begin position="312"/>
        <end position="348"/>
    </location>
</feature>
<organism evidence="3 4">
    <name type="scientific">Petrachloros mirabilis ULC683</name>
    <dbReference type="NCBI Taxonomy" id="2781853"/>
    <lineage>
        <taxon>Bacteria</taxon>
        <taxon>Bacillati</taxon>
        <taxon>Cyanobacteriota</taxon>
        <taxon>Cyanophyceae</taxon>
        <taxon>Synechococcales</taxon>
        <taxon>Petrachlorosaceae</taxon>
        <taxon>Petrachloros</taxon>
        <taxon>Petrachloros mirabilis</taxon>
    </lineage>
</organism>
<feature type="chain" id="PRO_5035449709" evidence="2">
    <location>
        <begin position="21"/>
        <end position="510"/>
    </location>
</feature>
<protein>
    <submittedName>
        <fullName evidence="3">DUF3747 domain-containing protein</fullName>
    </submittedName>
</protein>